<keyword evidence="2" id="KW-1185">Reference proteome</keyword>
<dbReference type="SUPFAM" id="SSF55315">
    <property type="entry name" value="L30e-like"/>
    <property type="match status" value="1"/>
</dbReference>
<dbReference type="AlphaFoldDB" id="A0A938X3L5"/>
<accession>A0A938X3L5</accession>
<dbReference type="Gene3D" id="3.30.1330.30">
    <property type="match status" value="1"/>
</dbReference>
<reference evidence="1" key="2">
    <citation type="journal article" date="2021" name="Sci. Rep.">
        <title>The distribution of antibiotic resistance genes in chicken gut microbiota commensals.</title>
        <authorList>
            <person name="Juricova H."/>
            <person name="Matiasovicova J."/>
            <person name="Kubasova T."/>
            <person name="Cejkova D."/>
            <person name="Rychlik I."/>
        </authorList>
    </citation>
    <scope>NUCLEOTIDE SEQUENCE</scope>
    <source>
        <strain evidence="1">An559</strain>
    </source>
</reference>
<dbReference type="EMBL" id="JACJKY010000001">
    <property type="protein sequence ID" value="MBM6919561.1"/>
    <property type="molecule type" value="Genomic_DNA"/>
</dbReference>
<dbReference type="RefSeq" id="WP_204443445.1">
    <property type="nucleotide sequence ID" value="NZ_JACJKY010000001.1"/>
</dbReference>
<gene>
    <name evidence="1" type="ORF">H6A12_00030</name>
</gene>
<name>A0A938X3L5_9FIRM</name>
<organism evidence="1 2">
    <name type="scientific">Merdimmobilis hominis</name>
    <dbReference type="NCBI Taxonomy" id="2897707"/>
    <lineage>
        <taxon>Bacteria</taxon>
        <taxon>Bacillati</taxon>
        <taxon>Bacillota</taxon>
        <taxon>Clostridia</taxon>
        <taxon>Eubacteriales</taxon>
        <taxon>Oscillospiraceae</taxon>
        <taxon>Merdimmobilis</taxon>
    </lineage>
</organism>
<dbReference type="InterPro" id="IPR029064">
    <property type="entry name" value="Ribosomal_eL30-like_sf"/>
</dbReference>
<proteinExistence type="predicted"/>
<evidence type="ECO:0000313" key="1">
    <source>
        <dbReference type="EMBL" id="MBM6919561.1"/>
    </source>
</evidence>
<evidence type="ECO:0008006" key="3">
    <source>
        <dbReference type="Google" id="ProtNLM"/>
    </source>
</evidence>
<reference evidence="1" key="1">
    <citation type="submission" date="2020-08" db="EMBL/GenBank/DDBJ databases">
        <authorList>
            <person name="Cejkova D."/>
            <person name="Kubasova T."/>
            <person name="Jahodarova E."/>
            <person name="Rychlik I."/>
        </authorList>
    </citation>
    <scope>NUCLEOTIDE SEQUENCE</scope>
    <source>
        <strain evidence="1">An559</strain>
    </source>
</reference>
<comment type="caution">
    <text evidence="1">The sequence shown here is derived from an EMBL/GenBank/DDBJ whole genome shotgun (WGS) entry which is preliminary data.</text>
</comment>
<sequence length="101" mass="11062">MHKLLQDLGLCRRAGALCFGTDATKEAVMNKKGVLIVCSTFLSEKSKKEMRFLSEKYGTALYMLSHSFEEIGAIVGKPVGVLCITNASLAEKFLTDTQQTV</sequence>
<protein>
    <recommendedName>
        <fullName evidence="3">Ribosomal protein L7Ae/L30e/S12e/Gadd45 domain-containing protein</fullName>
    </recommendedName>
</protein>
<evidence type="ECO:0000313" key="2">
    <source>
        <dbReference type="Proteomes" id="UP000774750"/>
    </source>
</evidence>
<dbReference type="Proteomes" id="UP000774750">
    <property type="component" value="Unassembled WGS sequence"/>
</dbReference>